<keyword evidence="5 10" id="KW-0479">Metal-binding</keyword>
<dbReference type="GO" id="GO:0020037">
    <property type="term" value="F:heme binding"/>
    <property type="evidence" value="ECO:0007669"/>
    <property type="project" value="InterPro"/>
</dbReference>
<keyword evidence="12" id="KW-0732">Signal</keyword>
<keyword evidence="7 10" id="KW-0408">Iron</keyword>
<dbReference type="RefSeq" id="XP_033814666.1">
    <property type="nucleotide sequence ID" value="XM_033958775.1"/>
</dbReference>
<keyword evidence="8 11" id="KW-0503">Monooxygenase</keyword>
<dbReference type="InterPro" id="IPR050182">
    <property type="entry name" value="Cytochrome_P450_fam2"/>
</dbReference>
<evidence type="ECO:0000256" key="2">
    <source>
        <dbReference type="ARBA" id="ARBA00004370"/>
    </source>
</evidence>
<dbReference type="Proteomes" id="UP000515159">
    <property type="component" value="Chromosome 9"/>
</dbReference>
<sequence length="489" mass="56304">MLMLTEMLFTLLLFLFMLKFLKLQWTNRGLPPGPSPLPIIGNLWMLNFQFHHETLIQLANKYGSIFTIWAGETPVIVFSGCKAVRDALISHSQEISGRPTTPFVKEFTQGKGIAVSNGHNWRQQRYFVQMFMRKMATRTKGLEWQIQEEAQHLLEDFTSQRGRPLDPSTPIRHAVCNVTACLVFGHRFSGEDGAFQQLKRATNFVVAFNGTHWGRLYDAFPWLMCRIPGPHQKVFGHAEYIHNFVKREIRSHQKNLTEEPKDLIDFYLARISETKDDPSSTFDESNMIQVVTDIFMGSSDTISATLHWAVLYMVAYPSIQEKVQKELDNVLGRSRIIYFEDRKRLPYTNAVIHEFQRFANMASVGLARQCIRDTSIQGFLINKGTIIIANLSSALYDPEHWETPRQFNPNHFLDEEGNFVNNKAFLPFSAGHRVCLGEQQARTELFIFFTNLLRAFTFQLPEGVTEVNMDSIYGTVVQPHPYEICAFSR</sequence>
<evidence type="ECO:0000313" key="13">
    <source>
        <dbReference type="Proteomes" id="UP000515159"/>
    </source>
</evidence>
<evidence type="ECO:0000256" key="10">
    <source>
        <dbReference type="PIRSR" id="PIRSR602401-1"/>
    </source>
</evidence>
<evidence type="ECO:0000256" key="11">
    <source>
        <dbReference type="RuleBase" id="RU000461"/>
    </source>
</evidence>
<organism evidence="13 14">
    <name type="scientific">Geotrypetes seraphini</name>
    <name type="common">Gaboon caecilian</name>
    <name type="synonym">Caecilia seraphini</name>
    <dbReference type="NCBI Taxonomy" id="260995"/>
    <lineage>
        <taxon>Eukaryota</taxon>
        <taxon>Metazoa</taxon>
        <taxon>Chordata</taxon>
        <taxon>Craniata</taxon>
        <taxon>Vertebrata</taxon>
        <taxon>Euteleostomi</taxon>
        <taxon>Amphibia</taxon>
        <taxon>Gymnophiona</taxon>
        <taxon>Geotrypetes</taxon>
    </lineage>
</organism>
<evidence type="ECO:0000256" key="12">
    <source>
        <dbReference type="SAM" id="SignalP"/>
    </source>
</evidence>
<feature type="signal peptide" evidence="12">
    <location>
        <begin position="1"/>
        <end position="23"/>
    </location>
</feature>
<dbReference type="GO" id="GO:0005506">
    <property type="term" value="F:iron ion binding"/>
    <property type="evidence" value="ECO:0007669"/>
    <property type="project" value="InterPro"/>
</dbReference>
<dbReference type="PRINTS" id="PR00385">
    <property type="entry name" value="P450"/>
</dbReference>
<comment type="cofactor">
    <cofactor evidence="1 10">
        <name>heme</name>
        <dbReference type="ChEBI" id="CHEBI:30413"/>
    </cofactor>
</comment>
<dbReference type="GO" id="GO:0006082">
    <property type="term" value="P:organic acid metabolic process"/>
    <property type="evidence" value="ECO:0007669"/>
    <property type="project" value="TreeGrafter"/>
</dbReference>
<dbReference type="InterPro" id="IPR017972">
    <property type="entry name" value="Cyt_P450_CS"/>
</dbReference>
<name>A0A6P8SG09_GEOSA</name>
<dbReference type="KEGG" id="gsh:117366833"/>
<dbReference type="InterPro" id="IPR002401">
    <property type="entry name" value="Cyt_P450_E_grp-I"/>
</dbReference>
<accession>A0A6P8SG09</accession>
<feature type="chain" id="PRO_5028140301" evidence="12">
    <location>
        <begin position="24"/>
        <end position="489"/>
    </location>
</feature>
<dbReference type="Pfam" id="PF00067">
    <property type="entry name" value="p450"/>
    <property type="match status" value="1"/>
</dbReference>
<evidence type="ECO:0000256" key="5">
    <source>
        <dbReference type="ARBA" id="ARBA00022723"/>
    </source>
</evidence>
<dbReference type="PROSITE" id="PS00086">
    <property type="entry name" value="CYTOCHROME_P450"/>
    <property type="match status" value="1"/>
</dbReference>
<evidence type="ECO:0000313" key="14">
    <source>
        <dbReference type="RefSeq" id="XP_033814666.1"/>
    </source>
</evidence>
<dbReference type="InParanoid" id="A0A6P8SG09"/>
<dbReference type="OrthoDB" id="1055148at2759"/>
<dbReference type="AlphaFoldDB" id="A0A6P8SG09"/>
<gene>
    <name evidence="14" type="primary">LOC117366833</name>
</gene>
<dbReference type="GO" id="GO:0005737">
    <property type="term" value="C:cytoplasm"/>
    <property type="evidence" value="ECO:0007669"/>
    <property type="project" value="TreeGrafter"/>
</dbReference>
<reference evidence="14" key="1">
    <citation type="submission" date="2025-08" db="UniProtKB">
        <authorList>
            <consortium name="RefSeq"/>
        </authorList>
    </citation>
    <scope>IDENTIFICATION</scope>
</reference>
<dbReference type="GO" id="GO:0006805">
    <property type="term" value="P:xenobiotic metabolic process"/>
    <property type="evidence" value="ECO:0007669"/>
    <property type="project" value="TreeGrafter"/>
</dbReference>
<dbReference type="GeneID" id="117366833"/>
<dbReference type="InterPro" id="IPR001128">
    <property type="entry name" value="Cyt_P450"/>
</dbReference>
<evidence type="ECO:0000256" key="4">
    <source>
        <dbReference type="ARBA" id="ARBA00022617"/>
    </source>
</evidence>
<keyword evidence="13" id="KW-1185">Reference proteome</keyword>
<dbReference type="GO" id="GO:0016712">
    <property type="term" value="F:oxidoreductase activity, acting on paired donors, with incorporation or reduction of molecular oxygen, reduced flavin or flavoprotein as one donor, and incorporation of one atom of oxygen"/>
    <property type="evidence" value="ECO:0007669"/>
    <property type="project" value="TreeGrafter"/>
</dbReference>
<evidence type="ECO:0000256" key="1">
    <source>
        <dbReference type="ARBA" id="ARBA00001971"/>
    </source>
</evidence>
<dbReference type="PRINTS" id="PR00463">
    <property type="entry name" value="EP450I"/>
</dbReference>
<evidence type="ECO:0000256" key="3">
    <source>
        <dbReference type="ARBA" id="ARBA00010617"/>
    </source>
</evidence>
<feature type="binding site" description="axial binding residue" evidence="10">
    <location>
        <position position="435"/>
    </location>
    <ligand>
        <name>heme</name>
        <dbReference type="ChEBI" id="CHEBI:30413"/>
    </ligand>
    <ligandPart>
        <name>Fe</name>
        <dbReference type="ChEBI" id="CHEBI:18248"/>
    </ligandPart>
</feature>
<dbReference type="PANTHER" id="PTHR24300">
    <property type="entry name" value="CYTOCHROME P450 508A4-RELATED"/>
    <property type="match status" value="1"/>
</dbReference>
<dbReference type="SUPFAM" id="SSF48264">
    <property type="entry name" value="Cytochrome P450"/>
    <property type="match status" value="1"/>
</dbReference>
<dbReference type="Gene3D" id="1.10.630.10">
    <property type="entry name" value="Cytochrome P450"/>
    <property type="match status" value="1"/>
</dbReference>
<evidence type="ECO:0000256" key="6">
    <source>
        <dbReference type="ARBA" id="ARBA00023002"/>
    </source>
</evidence>
<proteinExistence type="inferred from homology"/>
<dbReference type="GO" id="GO:0016020">
    <property type="term" value="C:membrane"/>
    <property type="evidence" value="ECO:0007669"/>
    <property type="project" value="UniProtKB-SubCell"/>
</dbReference>
<dbReference type="InterPro" id="IPR036396">
    <property type="entry name" value="Cyt_P450_sf"/>
</dbReference>
<keyword evidence="4 10" id="KW-0349">Heme</keyword>
<evidence type="ECO:0000256" key="8">
    <source>
        <dbReference type="ARBA" id="ARBA00023033"/>
    </source>
</evidence>
<dbReference type="PANTHER" id="PTHR24300:SF368">
    <property type="entry name" value="CYTOCHROME P450, FAMILY 2, SUBFAMILY AB, POLYPEPTIDE 1"/>
    <property type="match status" value="1"/>
</dbReference>
<protein>
    <submittedName>
        <fullName evidence="14">Cytochrome P450 2F2-like isoform X1</fullName>
    </submittedName>
</protein>
<keyword evidence="6 11" id="KW-0560">Oxidoreductase</keyword>
<comment type="subcellular location">
    <subcellularLocation>
        <location evidence="2">Membrane</location>
    </subcellularLocation>
</comment>
<comment type="similarity">
    <text evidence="3 11">Belongs to the cytochrome P450 family.</text>
</comment>
<dbReference type="FunFam" id="1.10.630.10:FF:000004">
    <property type="entry name" value="cytochrome P450 2D15 isoform X1"/>
    <property type="match status" value="1"/>
</dbReference>
<keyword evidence="9" id="KW-0472">Membrane</keyword>
<evidence type="ECO:0000256" key="7">
    <source>
        <dbReference type="ARBA" id="ARBA00023004"/>
    </source>
</evidence>
<evidence type="ECO:0000256" key="9">
    <source>
        <dbReference type="ARBA" id="ARBA00023136"/>
    </source>
</evidence>